<keyword evidence="4" id="KW-1185">Reference proteome</keyword>
<dbReference type="Gene3D" id="2.160.20.10">
    <property type="entry name" value="Single-stranded right-handed beta-helix, Pectin lyase-like"/>
    <property type="match status" value="1"/>
</dbReference>
<accession>A0A1L3MRM2</accession>
<keyword evidence="2" id="KW-1133">Transmembrane helix</keyword>
<dbReference type="Proteomes" id="UP000181936">
    <property type="component" value="Chromosome"/>
</dbReference>
<dbReference type="OrthoDB" id="179999at2"/>
<gene>
    <name evidence="3" type="ORF">A9C19_09515</name>
</gene>
<reference evidence="3 4" key="1">
    <citation type="journal article" date="2016" name="Sci. Rep.">
        <title>Complete genome sequence and transcriptomic analysis of a novel marine strain Bacillus weihaiensis reveals the mechanism of brown algae degradation.</title>
        <authorList>
            <person name="Zhu Y."/>
            <person name="Chen P."/>
            <person name="Bao Y."/>
            <person name="Men Y."/>
            <person name="Zeng Y."/>
            <person name="Yang J."/>
            <person name="Sun J."/>
            <person name="Sun Y."/>
        </authorList>
    </citation>
    <scope>NUCLEOTIDE SEQUENCE [LARGE SCALE GENOMIC DNA]</scope>
    <source>
        <strain evidence="3 4">Alg07</strain>
    </source>
</reference>
<name>A0A1L3MRM2_9BACI</name>
<dbReference type="EMBL" id="CP016020">
    <property type="protein sequence ID" value="APH04967.1"/>
    <property type="molecule type" value="Genomic_DNA"/>
</dbReference>
<keyword evidence="2" id="KW-0472">Membrane</keyword>
<evidence type="ECO:0000313" key="4">
    <source>
        <dbReference type="Proteomes" id="UP000181936"/>
    </source>
</evidence>
<evidence type="ECO:0008006" key="5">
    <source>
        <dbReference type="Google" id="ProtNLM"/>
    </source>
</evidence>
<dbReference type="InterPro" id="IPR006626">
    <property type="entry name" value="PbH1"/>
</dbReference>
<dbReference type="InterPro" id="IPR012334">
    <property type="entry name" value="Pectin_lyas_fold"/>
</dbReference>
<feature type="region of interest" description="Disordered" evidence="1">
    <location>
        <begin position="66"/>
        <end position="98"/>
    </location>
</feature>
<evidence type="ECO:0000256" key="1">
    <source>
        <dbReference type="SAM" id="MobiDB-lite"/>
    </source>
</evidence>
<organism evidence="3 4">
    <name type="scientific">Bacillus weihaiensis</name>
    <dbReference type="NCBI Taxonomy" id="1547283"/>
    <lineage>
        <taxon>Bacteria</taxon>
        <taxon>Bacillati</taxon>
        <taxon>Bacillota</taxon>
        <taxon>Bacilli</taxon>
        <taxon>Bacillales</taxon>
        <taxon>Bacillaceae</taxon>
        <taxon>Bacillus</taxon>
    </lineage>
</organism>
<feature type="transmembrane region" description="Helical" evidence="2">
    <location>
        <begin position="1109"/>
        <end position="1128"/>
    </location>
</feature>
<evidence type="ECO:0000256" key="2">
    <source>
        <dbReference type="SAM" id="Phobius"/>
    </source>
</evidence>
<dbReference type="SUPFAM" id="SSF51126">
    <property type="entry name" value="Pectin lyase-like"/>
    <property type="match status" value="1"/>
</dbReference>
<feature type="region of interest" description="Disordered" evidence="1">
    <location>
        <begin position="1257"/>
        <end position="1291"/>
    </location>
</feature>
<evidence type="ECO:0000313" key="3">
    <source>
        <dbReference type="EMBL" id="APH04967.1"/>
    </source>
</evidence>
<feature type="region of interest" description="Disordered" evidence="1">
    <location>
        <begin position="741"/>
        <end position="769"/>
    </location>
</feature>
<protein>
    <recommendedName>
        <fullName evidence="5">Right handed beta helix domain-containing protein</fullName>
    </recommendedName>
</protein>
<proteinExistence type="predicted"/>
<dbReference type="STRING" id="1547283.A9C19_09515"/>
<feature type="compositionally biased region" description="Acidic residues" evidence="1">
    <location>
        <begin position="1266"/>
        <end position="1276"/>
    </location>
</feature>
<feature type="compositionally biased region" description="Basic and acidic residues" evidence="1">
    <location>
        <begin position="1277"/>
        <end position="1291"/>
    </location>
</feature>
<dbReference type="RefSeq" id="WP_072579760.1">
    <property type="nucleotide sequence ID" value="NZ_CP016020.1"/>
</dbReference>
<feature type="region of interest" description="Disordered" evidence="1">
    <location>
        <begin position="864"/>
        <end position="889"/>
    </location>
</feature>
<keyword evidence="2" id="KW-0812">Transmembrane</keyword>
<feature type="compositionally biased region" description="Basic and acidic residues" evidence="1">
    <location>
        <begin position="82"/>
        <end position="96"/>
    </location>
</feature>
<dbReference type="SMART" id="SM00710">
    <property type="entry name" value="PbH1"/>
    <property type="match status" value="7"/>
</dbReference>
<dbReference type="InterPro" id="IPR011050">
    <property type="entry name" value="Pectin_lyase_fold/virulence"/>
</dbReference>
<feature type="region of interest" description="Disordered" evidence="1">
    <location>
        <begin position="810"/>
        <end position="836"/>
    </location>
</feature>
<sequence length="1319" mass="143584">MEDVTVEHFQTMGVRIQNSHDVVVTDSSIVFNKKLNLILCLVLVFHLLPVVSTVSANEATKLDIKSVDDSSDEDEKEELIDPVEKEDSSNQDEKKLGQTVQVYPNKTVSLENTAVKIALPQGGDVDNDTITLEVNHFSTYGVFAKVGTTLGMEVFDIEDTEGQYVRIVGYGNGQWISYNLGTPQKVGYLGIAFSKGDSFVKEQKDNIVSFRIKGIEDDEGADFALVPPKEEEREDVTYTEPGLINPDGSVEDLPQGTKLTIEKKNLSNTSAQAIVLESREGTVLVSSFSNEPNGKVMRAFGQSSGGYHIQATGVEDDSWEETTVTFANSATKASGGYHIKAQGLSDDTWSENTVHDIHISDLTVTSSFDGEFSTNHSENNNHDDLPAILDAIEAASVGDEVYLPDGGADYASKEHSENKPAKLVLYTKAKSERSGYQNDTRYNVVKDSVFEGPYIRHGVLLQFYAHNNLIINNTLTNTVLDAIDNSADNFWGVSFEYDNGDSNANNVGSGLHGEDEYLNVIEENTISGVTKGAGIATNSREGIKIHMGSPDTLIEGNVISDTKPSNISLSGNTITGNTNGVRILDGENTFANHPQEGGVDSEAVFVDTDSAYVEPVEPPADAEIVEIEVIEDALIRDGQYLTIDDTNTIRNNTGQDLVDNRITEPNLFKFDKSQVGEEIVAAKLQVYNLSLEAGENYSNETKLKVKERGPGNDYRRQSIPELDGQEFTAVEDALIRDGAYASENLGNTGGSAPSNHDNSGPGNVILNNHITNPDNSKGILLMNAPGTVVKNNTIQNISALQAAIDGLEEVQDSDDQNKDVITASGHDGNFPENTLDDNLETRWSAQGELFRKATDVGGGGAGYGVSIQGTAKTDEESNDPVQKEKSTNQDHVLPATATNVLDVTDFVLSQTDDTLSFRLVGIEDNQYGNADKLKIKERAAGNDYRRQAIVKFGYDANAYNSDEVAIYYFNETNKEWEFPDASGPEYGIYIADGLGAVPSYNITIAPEGSVQSDEVFVGQDDSYILIDVTQRQSSFSIEMSNDGEAWKEVYSQSQSSNTAELTGDVEQAVLKLYNLNLETKTASKEHESMKAPMLVVSTSNEEPEPTIDYTYLLIGLALMVIGGTTVLFTRRKGMIYNLNSTLSNDGASHFNLKTGVNIRGVTELLDLIASAKAITNKDGTYTHASFHQLHSPNPVTGTVHNVLDFGADSQDNAGDEYTFTFDFPAGMESYTGTYLLTLSSNDWNSVTVVQIYAPLDDGSTPLYEQENPEEPEDSSDPGDKETPNDSDKQEKIEEALIDAIVTAEAAQELIETENELQLA</sequence>
<dbReference type="KEGG" id="bwh:A9C19_09515"/>
<feature type="compositionally biased region" description="Polar residues" evidence="1">
    <location>
        <begin position="744"/>
        <end position="769"/>
    </location>
</feature>
<feature type="compositionally biased region" description="Acidic residues" evidence="1">
    <location>
        <begin position="69"/>
        <end position="81"/>
    </location>
</feature>